<dbReference type="InterPro" id="IPR041009">
    <property type="entry name" value="DUF5550"/>
</dbReference>
<evidence type="ECO:0000313" key="3">
    <source>
        <dbReference type="Proteomes" id="UP000028761"/>
    </source>
</evidence>
<accession>A0A096NII8</accession>
<evidence type="ECO:0000313" key="2">
    <source>
        <dbReference type="Ensembl" id="ENSPANP00000012786.3"/>
    </source>
</evidence>
<dbReference type="OMA" id="KTPRHKQ"/>
<feature type="compositionally biased region" description="Polar residues" evidence="1">
    <location>
        <begin position="85"/>
        <end position="94"/>
    </location>
</feature>
<gene>
    <name evidence="2" type="primary">LINC03040</name>
</gene>
<organism evidence="2 3">
    <name type="scientific">Papio anubis</name>
    <name type="common">Olive baboon</name>
    <dbReference type="NCBI Taxonomy" id="9555"/>
    <lineage>
        <taxon>Eukaryota</taxon>
        <taxon>Metazoa</taxon>
        <taxon>Chordata</taxon>
        <taxon>Craniata</taxon>
        <taxon>Vertebrata</taxon>
        <taxon>Euteleostomi</taxon>
        <taxon>Mammalia</taxon>
        <taxon>Eutheria</taxon>
        <taxon>Euarchontoglires</taxon>
        <taxon>Primates</taxon>
        <taxon>Haplorrhini</taxon>
        <taxon>Catarrhini</taxon>
        <taxon>Cercopithecidae</taxon>
        <taxon>Cercopithecinae</taxon>
        <taxon>Papio</taxon>
    </lineage>
</organism>
<proteinExistence type="predicted"/>
<evidence type="ECO:0000256" key="1">
    <source>
        <dbReference type="SAM" id="MobiDB-lite"/>
    </source>
</evidence>
<reference evidence="2 3" key="1">
    <citation type="submission" date="2012-03" db="EMBL/GenBank/DDBJ databases">
        <title>Whole Genome Assembly of Papio anubis.</title>
        <authorList>
            <person name="Liu Y.L."/>
            <person name="Abraham K.A."/>
            <person name="Akbar H.A."/>
            <person name="Ali S.A."/>
            <person name="Anosike U.A."/>
            <person name="Aqrawi P.A."/>
            <person name="Arias F.A."/>
            <person name="Attaway T.A."/>
            <person name="Awwad R.A."/>
            <person name="Babu C.B."/>
            <person name="Bandaranaike D.B."/>
            <person name="Battles P.B."/>
            <person name="Bell A.B."/>
            <person name="Beltran B.B."/>
            <person name="Berhane-Mersha D.B."/>
            <person name="Bess C.B."/>
            <person name="Bickham C.B."/>
            <person name="Bolden T.B."/>
            <person name="Carter K.C."/>
            <person name="Chau D.C."/>
            <person name="Chavez A.C."/>
            <person name="Clerc-Blankenburg K.C."/>
            <person name="Coyle M.C."/>
            <person name="Dao M.D."/>
            <person name="Davila M.L.D."/>
            <person name="Davy-Carroll L.D."/>
            <person name="Denson S.D."/>
            <person name="Dinh H.D."/>
            <person name="Fernandez S.F."/>
            <person name="Fernando P.F."/>
            <person name="Forbes L.F."/>
            <person name="Francis C.F."/>
            <person name="Francisco L.F."/>
            <person name="Fu Q.F."/>
            <person name="Garcia-Iii R.G."/>
            <person name="Garrett T.G."/>
            <person name="Gross S.G."/>
            <person name="Gubbala S.G."/>
            <person name="Hirani K.H."/>
            <person name="Hogues M.H."/>
            <person name="Hollins B.H."/>
            <person name="Jackson L.J."/>
            <person name="Javaid M.J."/>
            <person name="Jhangiani S.J."/>
            <person name="Johnson A.J."/>
            <person name="Johnson B.J."/>
            <person name="Jones J.J."/>
            <person name="Joshi V.J."/>
            <person name="Kalu J.K."/>
            <person name="Khan N.K."/>
            <person name="Korchina V.K."/>
            <person name="Kovar C.K."/>
            <person name="Lago L.L."/>
            <person name="Lara F.L."/>
            <person name="Le T.-K.L."/>
            <person name="Lee S.L."/>
            <person name="Legall-Iii F.L."/>
            <person name="Lemon S.L."/>
            <person name="Liu J.L."/>
            <person name="Liu Y.-S.L."/>
            <person name="Liyanage D.L."/>
            <person name="Lopez J.L."/>
            <person name="Lorensuhewa L.L."/>
            <person name="Mata R.M."/>
            <person name="Mathew T.M."/>
            <person name="Mercado C.M."/>
            <person name="Mercado I.M."/>
            <person name="Morales K.M."/>
            <person name="Morgan M.M."/>
            <person name="Munidasa M.M."/>
            <person name="Ngo D.N."/>
            <person name="Nguyen L.N."/>
            <person name="Nguyen T.N."/>
            <person name="Nguyen N.N."/>
            <person name="Obregon M.O."/>
            <person name="Okwuonu G.O."/>
            <person name="Ongeri F.O."/>
            <person name="Onwere C.O."/>
            <person name="Osifeso I.O."/>
            <person name="Parra A.P."/>
            <person name="Patil S.P."/>
            <person name="Perez A.P."/>
            <person name="Perez Y.P."/>
            <person name="Pham C.P."/>
            <person name="Pu L.-L.P."/>
            <person name="Puazo M.P."/>
            <person name="Quiroz J.Q."/>
            <person name="Rouhana J.R."/>
            <person name="Ruiz M.R."/>
            <person name="Ruiz S.-J.R."/>
            <person name="Saada N.S."/>
            <person name="Santibanez J.S."/>
            <person name="Scheel M.S."/>
            <person name="Schneider B.S."/>
            <person name="Simmons D.S."/>
            <person name="Sisson I.S."/>
            <person name="Tang L.-Y.T."/>
            <person name="Thornton R.T."/>
            <person name="Tisius J.T."/>
            <person name="Toledanes G.T."/>
            <person name="Trejos Z.T."/>
            <person name="Usmani K.U."/>
            <person name="Varghese R.V."/>
            <person name="Vattathil S.V."/>
            <person name="Vee V.V."/>
            <person name="Walker D.W."/>
            <person name="Weissenberger G.W."/>
            <person name="White C.W."/>
            <person name="Williams A.W."/>
            <person name="Woodworth J.W."/>
            <person name="Wright R.W."/>
            <person name="Zhu Y.Z."/>
            <person name="Han Y.H."/>
            <person name="Newsham I.N."/>
            <person name="Nazareth L.N."/>
            <person name="Worley K.W."/>
            <person name="Muzny D.M."/>
            <person name="Rogers J.R."/>
            <person name="Gibbs R.G."/>
        </authorList>
    </citation>
    <scope>NUCLEOTIDE SEQUENCE [LARGE SCALE GENOMIC DNA]</scope>
</reference>
<sequence>MMPLAEAGALAQGGGPSVMEWACILRRPPLWPLWPKLLRKEGVDEGSFHQKTPRHKQPTSLMVRASRRSGETSAVLKAGRESVSGRKNSTSKGASSLREERGHPLHPRRGKAGLSPSLILGETWDLGGLRLATAFAFLFSSPPAHQGQGTWLGEDAGLDTEDSRAGRARGGGGRRRRSRPLPAADGARAPKSPGQVTPRGLRLHLPRRESLLRGLCRPLHPLLGFRESDSAKPASLRLLQHTPSARKNYRIAGARLMRSNYPPPLSSAALRGAGPTRRN</sequence>
<feature type="region of interest" description="Disordered" evidence="1">
    <location>
        <begin position="44"/>
        <end position="114"/>
    </location>
</feature>
<dbReference type="Pfam" id="PF17704">
    <property type="entry name" value="DUF5550"/>
    <property type="match status" value="2"/>
</dbReference>
<dbReference type="Proteomes" id="UP000028761">
    <property type="component" value="Chromosome 6"/>
</dbReference>
<name>A0A096NII8_PAPAN</name>
<dbReference type="HOGENOM" id="CLU_1165520_0_0_1"/>
<dbReference type="GeneTree" id="ENSGT00390000005085"/>
<feature type="region of interest" description="Disordered" evidence="1">
    <location>
        <begin position="146"/>
        <end position="199"/>
    </location>
</feature>
<dbReference type="eggNOG" id="ENOG502TD4J">
    <property type="taxonomic scope" value="Eukaryota"/>
</dbReference>
<dbReference type="Ensembl" id="ENSPANT00000015091.3">
    <property type="protein sequence ID" value="ENSPANP00000012786.3"/>
    <property type="gene ID" value="ENSPANG00000005020.3"/>
</dbReference>
<dbReference type="Bgee" id="ENSPANG00000005020">
    <property type="expression patterns" value="Expressed in pancreas and 7 other cell types or tissues"/>
</dbReference>
<dbReference type="AlphaFoldDB" id="A0A096NII8"/>
<protein>
    <submittedName>
        <fullName evidence="2">Long intergenic non-protein coding RNA 3040</fullName>
    </submittedName>
</protein>
<reference evidence="2" key="3">
    <citation type="submission" date="2025-09" db="UniProtKB">
        <authorList>
            <consortium name="Ensembl"/>
        </authorList>
    </citation>
    <scope>IDENTIFICATION</scope>
</reference>
<reference evidence="2" key="2">
    <citation type="submission" date="2025-08" db="UniProtKB">
        <authorList>
            <consortium name="Ensembl"/>
        </authorList>
    </citation>
    <scope>IDENTIFICATION</scope>
</reference>
<keyword evidence="3" id="KW-1185">Reference proteome</keyword>